<organism evidence="2">
    <name type="scientific">marine sediment metagenome</name>
    <dbReference type="NCBI Taxonomy" id="412755"/>
    <lineage>
        <taxon>unclassified sequences</taxon>
        <taxon>metagenomes</taxon>
        <taxon>ecological metagenomes</taxon>
    </lineage>
</organism>
<evidence type="ECO:0000313" key="2">
    <source>
        <dbReference type="EMBL" id="GAI58958.1"/>
    </source>
</evidence>
<reference evidence="2" key="1">
    <citation type="journal article" date="2014" name="Front. Microbiol.">
        <title>High frequency of phylogenetically diverse reductive dehalogenase-homologous genes in deep subseafloor sedimentary metagenomes.</title>
        <authorList>
            <person name="Kawai M."/>
            <person name="Futagami T."/>
            <person name="Toyoda A."/>
            <person name="Takaki Y."/>
            <person name="Nishi S."/>
            <person name="Hori S."/>
            <person name="Arai W."/>
            <person name="Tsubouchi T."/>
            <person name="Morono Y."/>
            <person name="Uchiyama I."/>
            <person name="Ito T."/>
            <person name="Fujiyama A."/>
            <person name="Inagaki F."/>
            <person name="Takami H."/>
        </authorList>
    </citation>
    <scope>NUCLEOTIDE SEQUENCE</scope>
    <source>
        <strain evidence="2">Expedition CK06-06</strain>
    </source>
</reference>
<proteinExistence type="predicted"/>
<accession>X1PT12</accession>
<dbReference type="AlphaFoldDB" id="X1PT12"/>
<keyword evidence="1" id="KW-0472">Membrane</keyword>
<dbReference type="EMBL" id="BARW01003865">
    <property type="protein sequence ID" value="GAI58958.1"/>
    <property type="molecule type" value="Genomic_DNA"/>
</dbReference>
<keyword evidence="1" id="KW-1133">Transmembrane helix</keyword>
<evidence type="ECO:0000256" key="1">
    <source>
        <dbReference type="SAM" id="Phobius"/>
    </source>
</evidence>
<name>X1PT12_9ZZZZ</name>
<feature type="transmembrane region" description="Helical" evidence="1">
    <location>
        <begin position="39"/>
        <end position="56"/>
    </location>
</feature>
<gene>
    <name evidence="2" type="ORF">S12H4_09495</name>
</gene>
<feature type="transmembrane region" description="Helical" evidence="1">
    <location>
        <begin position="12"/>
        <end position="33"/>
    </location>
</feature>
<sequence length="62" mass="6720">MKGKNPLNLPAGSVRAIIALLLTVAIIVAIFVNVEIPEVVFGFLGAIIGFYFTHRANNTEKH</sequence>
<protein>
    <submittedName>
        <fullName evidence="2">Uncharacterized protein</fullName>
    </submittedName>
</protein>
<keyword evidence="1" id="KW-0812">Transmembrane</keyword>
<comment type="caution">
    <text evidence="2">The sequence shown here is derived from an EMBL/GenBank/DDBJ whole genome shotgun (WGS) entry which is preliminary data.</text>
</comment>